<dbReference type="GO" id="GO:0016887">
    <property type="term" value="F:ATP hydrolysis activity"/>
    <property type="evidence" value="ECO:0007669"/>
    <property type="project" value="InterPro"/>
</dbReference>
<keyword evidence="6" id="KW-0547">Nucleotide-binding</keyword>
<evidence type="ECO:0000256" key="10">
    <source>
        <dbReference type="ARBA" id="ARBA00023136"/>
    </source>
</evidence>
<dbReference type="InterPro" id="IPR003593">
    <property type="entry name" value="AAA+_ATPase"/>
</dbReference>
<comment type="subcellular location">
    <subcellularLocation>
        <location evidence="1">Cell membrane</location>
        <topology evidence="1">Peripheral membrane protein</topology>
    </subcellularLocation>
</comment>
<dbReference type="Pfam" id="PF00005">
    <property type="entry name" value="ABC_tran"/>
    <property type="match status" value="1"/>
</dbReference>
<dbReference type="Gene3D" id="3.40.50.300">
    <property type="entry name" value="P-loop containing nucleotide triphosphate hydrolases"/>
    <property type="match status" value="1"/>
</dbReference>
<evidence type="ECO:0000259" key="12">
    <source>
        <dbReference type="PROSITE" id="PS50893"/>
    </source>
</evidence>
<dbReference type="PANTHER" id="PTHR42771">
    <property type="entry name" value="IRON(3+)-HYDROXAMATE IMPORT ATP-BINDING PROTEIN FHUC"/>
    <property type="match status" value="1"/>
</dbReference>
<keyword evidence="9" id="KW-0406">Ion transport</keyword>
<comment type="similarity">
    <text evidence="2">Belongs to the ABC transporter superfamily.</text>
</comment>
<dbReference type="RefSeq" id="WP_162366076.1">
    <property type="nucleotide sequence ID" value="NZ_WUBS01000007.1"/>
</dbReference>
<evidence type="ECO:0000313" key="13">
    <source>
        <dbReference type="EMBL" id="NDL63355.1"/>
    </source>
</evidence>
<dbReference type="GO" id="GO:0005886">
    <property type="term" value="C:plasma membrane"/>
    <property type="evidence" value="ECO:0007669"/>
    <property type="project" value="UniProtKB-SubCell"/>
</dbReference>
<dbReference type="InterPro" id="IPR051535">
    <property type="entry name" value="Siderophore_ABC-ATPase"/>
</dbReference>
<gene>
    <name evidence="13" type="ORF">GRH90_11435</name>
</gene>
<evidence type="ECO:0000256" key="11">
    <source>
        <dbReference type="SAM" id="MobiDB-lite"/>
    </source>
</evidence>
<organism evidence="13 14">
    <name type="scientific">Acerihabitans arboris</name>
    <dbReference type="NCBI Taxonomy" id="2691583"/>
    <lineage>
        <taxon>Bacteria</taxon>
        <taxon>Pseudomonadati</taxon>
        <taxon>Pseudomonadota</taxon>
        <taxon>Gammaproteobacteria</taxon>
        <taxon>Enterobacterales</taxon>
        <taxon>Pectobacteriaceae</taxon>
        <taxon>Acerihabitans</taxon>
    </lineage>
</organism>
<sequence>MPQSVDADTPPSGPETAPALTHGITPGTAPERLKTALSLDNISAGYGGALMVENVSIIIPAGKMTVLAGANGSGKSTLLATIARMLRPAAGRVLLDGKAIHQIPTKAVARRLGILPQAPRLPEGLTVFELVSRGRFPHQTLLRQWSAADERAVNDAMRLTGTLDFAHQPVDSLSGGQRQRCWIAMALAQETEIILLDEPTTFLDLRYQVDILELLFDLTRLHGRTVVVVLHDLNFAVNYADTLLFLKQGRIRGVLADSGLCTPELIKDVFDVEVQMSVNPVTRKPFFIPFRARGHDLP</sequence>
<evidence type="ECO:0000256" key="8">
    <source>
        <dbReference type="ARBA" id="ARBA00023004"/>
    </source>
</evidence>
<evidence type="ECO:0000256" key="7">
    <source>
        <dbReference type="ARBA" id="ARBA00022840"/>
    </source>
</evidence>
<evidence type="ECO:0000256" key="1">
    <source>
        <dbReference type="ARBA" id="ARBA00004202"/>
    </source>
</evidence>
<dbReference type="PANTHER" id="PTHR42771:SF2">
    <property type="entry name" value="IRON(3+)-HYDROXAMATE IMPORT ATP-BINDING PROTEIN FHUC"/>
    <property type="match status" value="1"/>
</dbReference>
<keyword evidence="7 13" id="KW-0067">ATP-binding</keyword>
<evidence type="ECO:0000256" key="5">
    <source>
        <dbReference type="ARBA" id="ARBA00022496"/>
    </source>
</evidence>
<keyword evidence="4" id="KW-1003">Cell membrane</keyword>
<protein>
    <submittedName>
        <fullName evidence="13">ATP-binding cassette domain-containing protein</fullName>
    </submittedName>
</protein>
<feature type="region of interest" description="Disordered" evidence="11">
    <location>
        <begin position="1"/>
        <end position="26"/>
    </location>
</feature>
<dbReference type="Proteomes" id="UP000461443">
    <property type="component" value="Unassembled WGS sequence"/>
</dbReference>
<keyword evidence="5" id="KW-0410">Iron transport</keyword>
<dbReference type="GO" id="GO:0006826">
    <property type="term" value="P:iron ion transport"/>
    <property type="evidence" value="ECO:0007669"/>
    <property type="project" value="UniProtKB-KW"/>
</dbReference>
<dbReference type="SMART" id="SM00382">
    <property type="entry name" value="AAA"/>
    <property type="match status" value="1"/>
</dbReference>
<evidence type="ECO:0000313" key="14">
    <source>
        <dbReference type="Proteomes" id="UP000461443"/>
    </source>
</evidence>
<evidence type="ECO:0000256" key="3">
    <source>
        <dbReference type="ARBA" id="ARBA00022448"/>
    </source>
</evidence>
<evidence type="ECO:0000256" key="4">
    <source>
        <dbReference type="ARBA" id="ARBA00022475"/>
    </source>
</evidence>
<accession>A0A845SQC9</accession>
<dbReference type="PROSITE" id="PS50893">
    <property type="entry name" value="ABC_TRANSPORTER_2"/>
    <property type="match status" value="1"/>
</dbReference>
<feature type="domain" description="ABC transporter" evidence="12">
    <location>
        <begin position="37"/>
        <end position="273"/>
    </location>
</feature>
<dbReference type="GO" id="GO:0005524">
    <property type="term" value="F:ATP binding"/>
    <property type="evidence" value="ECO:0007669"/>
    <property type="project" value="UniProtKB-KW"/>
</dbReference>
<evidence type="ECO:0000256" key="6">
    <source>
        <dbReference type="ARBA" id="ARBA00022741"/>
    </source>
</evidence>
<dbReference type="CDD" id="cd03214">
    <property type="entry name" value="ABC_Iron-Siderophores_B12_Hemin"/>
    <property type="match status" value="1"/>
</dbReference>
<dbReference type="FunFam" id="3.40.50.300:FF:000134">
    <property type="entry name" value="Iron-enterobactin ABC transporter ATP-binding protein"/>
    <property type="match status" value="1"/>
</dbReference>
<reference evidence="13 14" key="2">
    <citation type="submission" date="2020-02" db="EMBL/GenBank/DDBJ databases">
        <title>The new genus of Enterobacteriales.</title>
        <authorList>
            <person name="Kim I.S."/>
        </authorList>
    </citation>
    <scope>NUCLEOTIDE SEQUENCE [LARGE SCALE GENOMIC DNA]</scope>
    <source>
        <strain evidence="13 14">SAP-6</strain>
    </source>
</reference>
<dbReference type="SUPFAM" id="SSF52540">
    <property type="entry name" value="P-loop containing nucleoside triphosphate hydrolases"/>
    <property type="match status" value="1"/>
</dbReference>
<keyword evidence="8" id="KW-0408">Iron</keyword>
<dbReference type="AlphaFoldDB" id="A0A845SQC9"/>
<proteinExistence type="inferred from homology"/>
<dbReference type="InterPro" id="IPR027417">
    <property type="entry name" value="P-loop_NTPase"/>
</dbReference>
<dbReference type="EMBL" id="WUBS01000007">
    <property type="protein sequence ID" value="NDL63355.1"/>
    <property type="molecule type" value="Genomic_DNA"/>
</dbReference>
<dbReference type="InterPro" id="IPR003439">
    <property type="entry name" value="ABC_transporter-like_ATP-bd"/>
</dbReference>
<comment type="caution">
    <text evidence="13">The sequence shown here is derived from an EMBL/GenBank/DDBJ whole genome shotgun (WGS) entry which is preliminary data.</text>
</comment>
<name>A0A845SQC9_9GAMM</name>
<keyword evidence="14" id="KW-1185">Reference proteome</keyword>
<evidence type="ECO:0000256" key="9">
    <source>
        <dbReference type="ARBA" id="ARBA00023065"/>
    </source>
</evidence>
<evidence type="ECO:0000256" key="2">
    <source>
        <dbReference type="ARBA" id="ARBA00005417"/>
    </source>
</evidence>
<keyword evidence="10" id="KW-0472">Membrane</keyword>
<reference evidence="13 14" key="1">
    <citation type="submission" date="2019-12" db="EMBL/GenBank/DDBJ databases">
        <authorList>
            <person name="Lee S.D."/>
        </authorList>
    </citation>
    <scope>NUCLEOTIDE SEQUENCE [LARGE SCALE GENOMIC DNA]</scope>
    <source>
        <strain evidence="13 14">SAP-6</strain>
    </source>
</reference>
<keyword evidence="3" id="KW-0813">Transport</keyword>